<dbReference type="RefSeq" id="WP_052846492.1">
    <property type="nucleotide sequence ID" value="NZ_BAABQO010000022.1"/>
</dbReference>
<sequence>MKVCIVSEDTYGYIFLRKIIYKLKHYCKASDLEVYNTGSSYNTYRGSHYDKLVKIVRVLCTLCDIIIITKDADGRNVMRRRISSKI</sequence>
<proteinExistence type="predicted"/>
<evidence type="ECO:0000313" key="1">
    <source>
        <dbReference type="EMBL" id="HII73031.1"/>
    </source>
</evidence>
<protein>
    <submittedName>
        <fullName evidence="1">Uncharacterized protein</fullName>
    </submittedName>
</protein>
<dbReference type="Proteomes" id="UP000646844">
    <property type="component" value="Unassembled WGS sequence"/>
</dbReference>
<gene>
    <name evidence="1" type="ORF">HA332_01170</name>
</gene>
<accession>A0A832TEL8</accession>
<dbReference type="GeneID" id="25400277"/>
<comment type="caution">
    <text evidence="1">The sequence shown here is derived from an EMBL/GenBank/DDBJ whole genome shotgun (WGS) entry which is preliminary data.</text>
</comment>
<organism evidence="1 2">
    <name type="scientific">Sulfurisphaera tokodaii</name>
    <dbReference type="NCBI Taxonomy" id="111955"/>
    <lineage>
        <taxon>Archaea</taxon>
        <taxon>Thermoproteota</taxon>
        <taxon>Thermoprotei</taxon>
        <taxon>Sulfolobales</taxon>
        <taxon>Sulfolobaceae</taxon>
        <taxon>Sulfurisphaera</taxon>
    </lineage>
</organism>
<evidence type="ECO:0000313" key="2">
    <source>
        <dbReference type="Proteomes" id="UP000646844"/>
    </source>
</evidence>
<dbReference type="EMBL" id="DUJO01000004">
    <property type="protein sequence ID" value="HII73031.1"/>
    <property type="molecule type" value="Genomic_DNA"/>
</dbReference>
<name>A0A832TEL8_9CREN</name>
<reference evidence="1" key="1">
    <citation type="journal article" date="2020" name="bioRxiv">
        <title>A rank-normalized archaeal taxonomy based on genome phylogeny resolves widespread incomplete and uneven classifications.</title>
        <authorList>
            <person name="Rinke C."/>
            <person name="Chuvochina M."/>
            <person name="Mussig A.J."/>
            <person name="Chaumeil P.-A."/>
            <person name="Waite D.W."/>
            <person name="Whitman W.B."/>
            <person name="Parks D.H."/>
            <person name="Hugenholtz P."/>
        </authorList>
    </citation>
    <scope>NUCLEOTIDE SEQUENCE</scope>
    <source>
        <strain evidence="1">UBA8838</strain>
    </source>
</reference>
<dbReference type="AlphaFoldDB" id="A0A832TEL8"/>